<dbReference type="PROSITE" id="PS51257">
    <property type="entry name" value="PROKAR_LIPOPROTEIN"/>
    <property type="match status" value="1"/>
</dbReference>
<dbReference type="RefSeq" id="WP_187560784.1">
    <property type="nucleotide sequence ID" value="NZ_JACGWS010000002.1"/>
</dbReference>
<keyword evidence="2" id="KW-1185">Reference proteome</keyword>
<accession>A0ABR7Q5K2</accession>
<name>A0ABR7Q5K2_9FLAO</name>
<comment type="caution">
    <text evidence="1">The sequence shown here is derived from an EMBL/GenBank/DDBJ whole genome shotgun (WGS) entry which is preliminary data.</text>
</comment>
<dbReference type="InterPro" id="IPR045444">
    <property type="entry name" value="DUF6503"/>
</dbReference>
<dbReference type="EMBL" id="JACGWS010000002">
    <property type="protein sequence ID" value="MBC8753743.1"/>
    <property type="molecule type" value="Genomic_DNA"/>
</dbReference>
<organism evidence="1 2">
    <name type="scientific">Kordia aestuariivivens</name>
    <dbReference type="NCBI Taxonomy" id="2759037"/>
    <lineage>
        <taxon>Bacteria</taxon>
        <taxon>Pseudomonadati</taxon>
        <taxon>Bacteroidota</taxon>
        <taxon>Flavobacteriia</taxon>
        <taxon>Flavobacteriales</taxon>
        <taxon>Flavobacteriaceae</taxon>
        <taxon>Kordia</taxon>
    </lineage>
</organism>
<evidence type="ECO:0000313" key="1">
    <source>
        <dbReference type="EMBL" id="MBC8753743.1"/>
    </source>
</evidence>
<proteinExistence type="predicted"/>
<evidence type="ECO:0000313" key="2">
    <source>
        <dbReference type="Proteomes" id="UP000619238"/>
    </source>
</evidence>
<dbReference type="Pfam" id="PF20113">
    <property type="entry name" value="DUF6503"/>
    <property type="match status" value="1"/>
</dbReference>
<protein>
    <recommendedName>
        <fullName evidence="3">Threonine synthase</fullName>
    </recommendedName>
</protein>
<dbReference type="Proteomes" id="UP000619238">
    <property type="component" value="Unassembled WGS sequence"/>
</dbReference>
<reference evidence="1 2" key="1">
    <citation type="submission" date="2020-07" db="EMBL/GenBank/DDBJ databases">
        <title>Description of Kordia aestuariivivens sp. nov., isolated from a tidal flat.</title>
        <authorList>
            <person name="Park S."/>
            <person name="Yoon J.-H."/>
        </authorList>
    </citation>
    <scope>NUCLEOTIDE SEQUENCE [LARGE SCALE GENOMIC DNA]</scope>
    <source>
        <strain evidence="1 2">YSTF-M3</strain>
    </source>
</reference>
<evidence type="ECO:0008006" key="3">
    <source>
        <dbReference type="Google" id="ProtNLM"/>
    </source>
</evidence>
<gene>
    <name evidence="1" type="ORF">H2O64_03620</name>
</gene>
<sequence>MKKGILAILGMFLIIACKDDQKKAKTPETTTKEEVKVATKTYPENLQKVFDAHGGIDTWNEAQTLVYEMVKPEATEKHITDLHSRKTRLEGKNFTIGYDGKDVWLAQKDTTAFKSNARFYHNLYFYFYAMPFVLGDDGIIYSEVESLSYEGVSYPGYKISYGDNVGDSPEDNYFIYYNPETFQMEWLGYTVTYFNGKPSTRVSYIRYSDWQNVNGVLLPKTLTWHKSEDNKVLEVRNSVEFTNVSLNKKTMDNKMYEKPADGVVVPKG</sequence>